<accession>A0AAU7AQP2</accession>
<feature type="DNA-binding region" description="H-T-H motif" evidence="2">
    <location>
        <begin position="48"/>
        <end position="67"/>
    </location>
</feature>
<dbReference type="Pfam" id="PF00440">
    <property type="entry name" value="TetR_N"/>
    <property type="match status" value="1"/>
</dbReference>
<dbReference type="EMBL" id="CP114014">
    <property type="protein sequence ID" value="XAY03815.1"/>
    <property type="molecule type" value="Genomic_DNA"/>
</dbReference>
<feature type="compositionally biased region" description="Basic and acidic residues" evidence="3">
    <location>
        <begin position="10"/>
        <end position="26"/>
    </location>
</feature>
<keyword evidence="1 2" id="KW-0238">DNA-binding</keyword>
<protein>
    <recommendedName>
        <fullName evidence="4">HTH tetR-type domain-containing protein</fullName>
    </recommendedName>
</protein>
<dbReference type="Gene3D" id="1.10.357.10">
    <property type="entry name" value="Tetracycline Repressor, domain 2"/>
    <property type="match status" value="1"/>
</dbReference>
<sequence length="238" mass="25544">MTRTPPTDAEPGRRYGDRTAAERSEDRRGRLVAAALEAFGTTGYGQTSIEQLCAQARVSTRNFYELFAGREALLLALHDDLNARALTAVAEAVAAVDPDDLPGRAGAGVRAYFTVVTSDRRWARIAIVESVGVSQTTERHRREAIQRFADLLQLEFTRLAEAGLIPARDFRLTAIALVGAINGLVNTWAGDSAWDDSLDDVVAVATELIVTAATRPVVQVAAFGARRIANSGAPHSGQ</sequence>
<dbReference type="Gene3D" id="1.10.10.60">
    <property type="entry name" value="Homeodomain-like"/>
    <property type="match status" value="1"/>
</dbReference>
<evidence type="ECO:0000256" key="3">
    <source>
        <dbReference type="SAM" id="MobiDB-lite"/>
    </source>
</evidence>
<name>A0AAU7AQP2_9ACTN</name>
<evidence type="ECO:0000256" key="2">
    <source>
        <dbReference type="PROSITE-ProRule" id="PRU00335"/>
    </source>
</evidence>
<organism evidence="5">
    <name type="scientific">Paraconexibacter sp. AEG42_29</name>
    <dbReference type="NCBI Taxonomy" id="2997339"/>
    <lineage>
        <taxon>Bacteria</taxon>
        <taxon>Bacillati</taxon>
        <taxon>Actinomycetota</taxon>
        <taxon>Thermoleophilia</taxon>
        <taxon>Solirubrobacterales</taxon>
        <taxon>Paraconexibacteraceae</taxon>
        <taxon>Paraconexibacter</taxon>
    </lineage>
</organism>
<dbReference type="GO" id="GO:0000976">
    <property type="term" value="F:transcription cis-regulatory region binding"/>
    <property type="evidence" value="ECO:0007669"/>
    <property type="project" value="TreeGrafter"/>
</dbReference>
<dbReference type="PANTHER" id="PTHR30055">
    <property type="entry name" value="HTH-TYPE TRANSCRIPTIONAL REGULATOR RUTR"/>
    <property type="match status" value="1"/>
</dbReference>
<gene>
    <name evidence="5" type="ORF">DSM112329_00637</name>
</gene>
<dbReference type="InterPro" id="IPR001647">
    <property type="entry name" value="HTH_TetR"/>
</dbReference>
<dbReference type="GO" id="GO:0003700">
    <property type="term" value="F:DNA-binding transcription factor activity"/>
    <property type="evidence" value="ECO:0007669"/>
    <property type="project" value="TreeGrafter"/>
</dbReference>
<dbReference type="KEGG" id="parq:DSM112329_00637"/>
<evidence type="ECO:0000256" key="1">
    <source>
        <dbReference type="ARBA" id="ARBA00023125"/>
    </source>
</evidence>
<evidence type="ECO:0000259" key="4">
    <source>
        <dbReference type="PROSITE" id="PS50977"/>
    </source>
</evidence>
<dbReference type="SUPFAM" id="SSF48498">
    <property type="entry name" value="Tetracyclin repressor-like, C-terminal domain"/>
    <property type="match status" value="1"/>
</dbReference>
<dbReference type="InterPro" id="IPR036271">
    <property type="entry name" value="Tet_transcr_reg_TetR-rel_C_sf"/>
</dbReference>
<reference evidence="5" key="1">
    <citation type="submission" date="2022-12" db="EMBL/GenBank/DDBJ databases">
        <title>Paraconexibacter alkalitolerans sp. nov. and Baekduia alba sp. nov., isolated from soil and emended description of the genera Paraconexibacter (Chun et al., 2020) and Baekduia (An et al., 2020).</title>
        <authorList>
            <person name="Vieira S."/>
            <person name="Huber K.J."/>
            <person name="Geppert A."/>
            <person name="Wolf J."/>
            <person name="Neumann-Schaal M."/>
            <person name="Muesken M."/>
            <person name="Overmann J."/>
        </authorList>
    </citation>
    <scope>NUCLEOTIDE SEQUENCE</scope>
    <source>
        <strain evidence="5">AEG42_29</strain>
    </source>
</reference>
<dbReference type="PROSITE" id="PS50977">
    <property type="entry name" value="HTH_TETR_2"/>
    <property type="match status" value="1"/>
</dbReference>
<dbReference type="RefSeq" id="WP_354700366.1">
    <property type="nucleotide sequence ID" value="NZ_CP114014.1"/>
</dbReference>
<evidence type="ECO:0000313" key="5">
    <source>
        <dbReference type="EMBL" id="XAY03815.1"/>
    </source>
</evidence>
<feature type="region of interest" description="Disordered" evidence="3">
    <location>
        <begin position="1"/>
        <end position="26"/>
    </location>
</feature>
<proteinExistence type="predicted"/>
<dbReference type="AlphaFoldDB" id="A0AAU7AQP2"/>
<dbReference type="InterPro" id="IPR050109">
    <property type="entry name" value="HTH-type_TetR-like_transc_reg"/>
</dbReference>
<dbReference type="PANTHER" id="PTHR30055:SF226">
    <property type="entry name" value="HTH-TYPE TRANSCRIPTIONAL REGULATOR PKSA"/>
    <property type="match status" value="1"/>
</dbReference>
<dbReference type="SUPFAM" id="SSF46689">
    <property type="entry name" value="Homeodomain-like"/>
    <property type="match status" value="1"/>
</dbReference>
<dbReference type="InterPro" id="IPR009057">
    <property type="entry name" value="Homeodomain-like_sf"/>
</dbReference>
<feature type="domain" description="HTH tetR-type" evidence="4">
    <location>
        <begin position="25"/>
        <end position="85"/>
    </location>
</feature>